<proteinExistence type="predicted"/>
<dbReference type="Gene3D" id="3.40.80.10">
    <property type="entry name" value="Peptidoglycan recognition protein-like"/>
    <property type="match status" value="1"/>
</dbReference>
<dbReference type="InterPro" id="IPR002477">
    <property type="entry name" value="Peptidoglycan-bd-like"/>
</dbReference>
<evidence type="ECO:0000259" key="3">
    <source>
        <dbReference type="Pfam" id="PF01471"/>
    </source>
</evidence>
<name>A0A1I5TFT6_9BACI</name>
<dbReference type="STRING" id="1884432.SAMN05518683_110146"/>
<evidence type="ECO:0000256" key="2">
    <source>
        <dbReference type="ARBA" id="ARBA00032390"/>
    </source>
</evidence>
<dbReference type="Pfam" id="PF01471">
    <property type="entry name" value="PG_binding_1"/>
    <property type="match status" value="1"/>
</dbReference>
<accession>A0A1I5TFT6</accession>
<dbReference type="GO" id="GO:0009253">
    <property type="term" value="P:peptidoglycan catabolic process"/>
    <property type="evidence" value="ECO:0007669"/>
    <property type="project" value="InterPro"/>
</dbReference>
<evidence type="ECO:0000256" key="1">
    <source>
        <dbReference type="ARBA" id="ARBA00030881"/>
    </source>
</evidence>
<feature type="domain" description="N-acetylmuramoyl-L-alanine amidase" evidence="4">
    <location>
        <begin position="21"/>
        <end position="140"/>
    </location>
</feature>
<dbReference type="SUPFAM" id="SSF55846">
    <property type="entry name" value="N-acetylmuramoyl-L-alanine amidase-like"/>
    <property type="match status" value="1"/>
</dbReference>
<dbReference type="Pfam" id="PF01510">
    <property type="entry name" value="Amidase_2"/>
    <property type="match status" value="1"/>
</dbReference>
<dbReference type="Proteomes" id="UP000198892">
    <property type="component" value="Unassembled WGS sequence"/>
</dbReference>
<evidence type="ECO:0000313" key="5">
    <source>
        <dbReference type="EMBL" id="SFP81893.1"/>
    </source>
</evidence>
<dbReference type="GO" id="GO:0008745">
    <property type="term" value="F:N-acetylmuramoyl-L-alanine amidase activity"/>
    <property type="evidence" value="ECO:0007669"/>
    <property type="project" value="InterPro"/>
</dbReference>
<dbReference type="InterPro" id="IPR036505">
    <property type="entry name" value="Amidase/PGRP_sf"/>
</dbReference>
<evidence type="ECO:0000259" key="4">
    <source>
        <dbReference type="Pfam" id="PF01510"/>
    </source>
</evidence>
<dbReference type="AlphaFoldDB" id="A0A1I5TFT6"/>
<dbReference type="RefSeq" id="WP_170841092.1">
    <property type="nucleotide sequence ID" value="NZ_FOXD01000010.1"/>
</dbReference>
<feature type="domain" description="Peptidoglycan binding-like" evidence="3">
    <location>
        <begin position="170"/>
        <end position="227"/>
    </location>
</feature>
<keyword evidence="6" id="KW-1185">Reference proteome</keyword>
<sequence length="289" mass="32281">MAHVEDLRSQVPKREERREESSIRKIIRHHSATTSGDFWSFWNQTWSQFTPEWQTGGYHEIILRDGTVQVCYAPSMVTNGAAGHNSYTYHICLVGDGSFTDVQEKSWHERVQRAMKTLQLSVSDVLGHRELPGTVTLCPGIGMSEVRAALWSGEPLTGSESSILKIGDAGPQVQQLQTDLIQAGENLSIYGADGQFGTETEAAVQAFQRKHGLKIDGIAGPRTMEKLEEVLSQGGDTVNDHTPNPSHQDAWKWAQEEGLLNGKYPREPVTREQLATVLYRWHQMIKGES</sequence>
<dbReference type="InterPro" id="IPR002502">
    <property type="entry name" value="Amidase_domain"/>
</dbReference>
<dbReference type="InterPro" id="IPR036365">
    <property type="entry name" value="PGBD-like_sf"/>
</dbReference>
<dbReference type="InterPro" id="IPR036366">
    <property type="entry name" value="PGBDSf"/>
</dbReference>
<reference evidence="6" key="1">
    <citation type="submission" date="2016-10" db="EMBL/GenBank/DDBJ databases">
        <authorList>
            <person name="Varghese N."/>
            <person name="Submissions S."/>
        </authorList>
    </citation>
    <scope>NUCLEOTIDE SEQUENCE [LARGE SCALE GENOMIC DNA]</scope>
    <source>
        <strain evidence="6">S7</strain>
    </source>
</reference>
<dbReference type="Gene3D" id="1.10.101.10">
    <property type="entry name" value="PGBD-like superfamily/PGBD"/>
    <property type="match status" value="1"/>
</dbReference>
<dbReference type="EMBL" id="FOXD01000010">
    <property type="protein sequence ID" value="SFP81893.1"/>
    <property type="molecule type" value="Genomic_DNA"/>
</dbReference>
<dbReference type="SUPFAM" id="SSF47090">
    <property type="entry name" value="PGBD-like"/>
    <property type="match status" value="1"/>
</dbReference>
<organism evidence="5 6">
    <name type="scientific">Salibacterium halotolerans</name>
    <dbReference type="NCBI Taxonomy" id="1884432"/>
    <lineage>
        <taxon>Bacteria</taxon>
        <taxon>Bacillati</taxon>
        <taxon>Bacillota</taxon>
        <taxon>Bacilli</taxon>
        <taxon>Bacillales</taxon>
        <taxon>Bacillaceae</taxon>
    </lineage>
</organism>
<protein>
    <recommendedName>
        <fullName evidence="2">Autolysin</fullName>
    </recommendedName>
    <alternativeName>
        <fullName evidence="1">Cell wall hydrolase</fullName>
    </alternativeName>
</protein>
<evidence type="ECO:0000313" key="6">
    <source>
        <dbReference type="Proteomes" id="UP000198892"/>
    </source>
</evidence>
<gene>
    <name evidence="5" type="ORF">SAMN05518683_110146</name>
</gene>
<dbReference type="CDD" id="cd06583">
    <property type="entry name" value="PGRP"/>
    <property type="match status" value="1"/>
</dbReference>